<feature type="region of interest" description="SAW" evidence="3">
    <location>
        <begin position="583"/>
        <end position="658"/>
    </location>
</feature>
<feature type="region of interest" description="Disordered" evidence="4">
    <location>
        <begin position="226"/>
        <end position="248"/>
    </location>
</feature>
<feature type="region of interest" description="Disordered" evidence="4">
    <location>
        <begin position="1"/>
        <end position="30"/>
    </location>
</feature>
<proteinExistence type="inferred from homology"/>
<feature type="region of interest" description="Leucine repeat II (LRII)" evidence="3">
    <location>
        <begin position="445"/>
        <end position="477"/>
    </location>
</feature>
<keyword evidence="6" id="KW-1185">Reference proteome</keyword>
<evidence type="ECO:0000313" key="6">
    <source>
        <dbReference type="Proteomes" id="UP001177140"/>
    </source>
</evidence>
<comment type="caution">
    <text evidence="3">Lacks conserved residue(s) required for the propagation of feature annotation.</text>
</comment>
<dbReference type="PANTHER" id="PTHR31636">
    <property type="entry name" value="OSJNBA0084A10.13 PROTEIN-RELATED"/>
    <property type="match status" value="1"/>
</dbReference>
<comment type="similarity">
    <text evidence="3">Belongs to the GRAS family.</text>
</comment>
<keyword evidence="2" id="KW-0804">Transcription</keyword>
<accession>A0AA41VWT5</accession>
<feature type="compositionally biased region" description="Low complexity" evidence="4">
    <location>
        <begin position="1"/>
        <end position="25"/>
    </location>
</feature>
<evidence type="ECO:0000256" key="1">
    <source>
        <dbReference type="ARBA" id="ARBA00023015"/>
    </source>
</evidence>
<evidence type="ECO:0000256" key="4">
    <source>
        <dbReference type="SAM" id="MobiDB-lite"/>
    </source>
</evidence>
<protein>
    <submittedName>
        <fullName evidence="5">Uncharacterized protein</fullName>
    </submittedName>
</protein>
<dbReference type="EMBL" id="JAJJMA010310041">
    <property type="protein sequence ID" value="MCL7048926.1"/>
    <property type="molecule type" value="Genomic_DNA"/>
</dbReference>
<dbReference type="PROSITE" id="PS50985">
    <property type="entry name" value="GRAS"/>
    <property type="match status" value="1"/>
</dbReference>
<evidence type="ECO:0000313" key="5">
    <source>
        <dbReference type="EMBL" id="MCL7048926.1"/>
    </source>
</evidence>
<dbReference type="InterPro" id="IPR005202">
    <property type="entry name" value="TF_GRAS"/>
</dbReference>
<organism evidence="5 6">
    <name type="scientific">Papaver nudicaule</name>
    <name type="common">Iceland poppy</name>
    <dbReference type="NCBI Taxonomy" id="74823"/>
    <lineage>
        <taxon>Eukaryota</taxon>
        <taxon>Viridiplantae</taxon>
        <taxon>Streptophyta</taxon>
        <taxon>Embryophyta</taxon>
        <taxon>Tracheophyta</taxon>
        <taxon>Spermatophyta</taxon>
        <taxon>Magnoliopsida</taxon>
        <taxon>Ranunculales</taxon>
        <taxon>Papaveraceae</taxon>
        <taxon>Papaveroideae</taxon>
        <taxon>Papaver</taxon>
    </lineage>
</organism>
<gene>
    <name evidence="5" type="ORF">MKW94_018817</name>
</gene>
<keyword evidence="1" id="KW-0805">Transcription regulation</keyword>
<feature type="compositionally biased region" description="Basic and acidic residues" evidence="4">
    <location>
        <begin position="238"/>
        <end position="248"/>
    </location>
</feature>
<dbReference type="Pfam" id="PF03514">
    <property type="entry name" value="GRAS"/>
    <property type="match status" value="1"/>
</dbReference>
<evidence type="ECO:0000256" key="3">
    <source>
        <dbReference type="PROSITE-ProRule" id="PRU01191"/>
    </source>
</evidence>
<comment type="caution">
    <text evidence="5">The sequence shown here is derived from an EMBL/GenBank/DDBJ whole genome shotgun (WGS) entry which is preliminary data.</text>
</comment>
<dbReference type="Proteomes" id="UP001177140">
    <property type="component" value="Unassembled WGS sequence"/>
</dbReference>
<evidence type="ECO:0000256" key="2">
    <source>
        <dbReference type="ARBA" id="ARBA00023163"/>
    </source>
</evidence>
<name>A0AA41VWT5_PAPNU</name>
<sequence length="660" mass="74867">MDQNHNFSNSSSSSNNSGNDTSSPNVSQEEEFDFSDVVLKYINQILMEEENNEESNFMFQEEYSLALQSAEKPFYEILGEKYPTDCDTEVQFENFSGENAVKTSWIDEPGAYESLFNTESVPSGYNFQAEVAPRLSDNPPNSFNSVVEGLVEPGVGKVQVPDVHSESEESIWQFIKGVEEANKFLPDDNNLTSNIQRSGVFYGERKKEAGDAGDVVVELEKDVRQVSPYGPRQKRNVRREDEDLEGKSNKQLAAVQTAMFDMVLICNGKKGEKADSILRESLKIETSKNLHQNDGRSRGKKQTGKRDLVDLQTVLIRCAQAVGDGDHRTDFANGLEARMAGSGSQILSTLPHKTPSVSDLLKAYQLFMVALPFLKISNFFANQTIGYLAENATALHIIDFGIGYGFQWPCLIRRLSKRKGGSPKLRITGIELPRPGFRPAERVDETGRRLRDYARELSVPFEYHGIAQKWETVQLEDLKINKDELVVANCMYQAKNLLDESVILDCPRDAVLNLIRKMNPNVFIHGILNGTYSSPFFISRFRDALFHFDSMFDALDTVVPRENPERIIIERDFLGKEAFNVIACEGSERVERPETYKKWQLRNKKAGFMQLPLNMNILKKAKEQAVSDYHKDFVVDEDSRWLLLGWKGRTNFAISSWRPM</sequence>
<reference evidence="5" key="1">
    <citation type="submission" date="2022-03" db="EMBL/GenBank/DDBJ databases">
        <title>A functionally conserved STORR gene fusion in Papaver species that diverged 16.8 million years ago.</title>
        <authorList>
            <person name="Catania T."/>
        </authorList>
    </citation>
    <scope>NUCLEOTIDE SEQUENCE</scope>
    <source>
        <strain evidence="5">S-191538</strain>
    </source>
</reference>
<dbReference type="AlphaFoldDB" id="A0AA41VWT5"/>
<feature type="short sequence motif" description="VHIID" evidence="3">
    <location>
        <begin position="395"/>
        <end position="399"/>
    </location>
</feature>